<reference evidence="2 3" key="1">
    <citation type="submission" date="2016-07" db="EMBL/GenBank/DDBJ databases">
        <title>Pervasive Adenine N6-methylation of Active Genes in Fungi.</title>
        <authorList>
            <consortium name="DOE Joint Genome Institute"/>
            <person name="Mondo S.J."/>
            <person name="Dannebaum R.O."/>
            <person name="Kuo R.C."/>
            <person name="Labutti K."/>
            <person name="Haridas S."/>
            <person name="Kuo A."/>
            <person name="Salamov A."/>
            <person name="Ahrendt S.R."/>
            <person name="Lipzen A."/>
            <person name="Sullivan W."/>
            <person name="Andreopoulos W.B."/>
            <person name="Clum A."/>
            <person name="Lindquist E."/>
            <person name="Daum C."/>
            <person name="Ramamoorthy G.K."/>
            <person name="Gryganskyi A."/>
            <person name="Culley D."/>
            <person name="Magnuson J.K."/>
            <person name="James T.Y."/>
            <person name="O'Malley M.A."/>
            <person name="Stajich J.E."/>
            <person name="Spatafora J.W."/>
            <person name="Visel A."/>
            <person name="Grigoriev I.V."/>
        </authorList>
    </citation>
    <scope>NUCLEOTIDE SEQUENCE [LARGE SCALE GENOMIC DNA]</scope>
    <source>
        <strain evidence="2 3">NRRL 1336</strain>
    </source>
</reference>
<sequence>MSPFLLKKLKKKHEQTQKQPEIALECSVTNTNDDKDSSSTFGDQDDDMDSSSTFGDQDDDMDSSSTFGDQDDYMDSSSTFGDQDDDMDKFDPSLPVNTTDEPFRDVSQLILTFMNHQRQFSKTQLYQVYLFLEAFTPRKDSGPSNNGDQNNNAFSIKNSLLSDLAQNKKSLPKKESEITANVATLPSTESITRKRQRPQEPQPIVKSQRKDGKTTAFPLCKKPLSEHPPTSVAQLCKPSCVPRASGQQKSGKEITRHWNQNKNKNANEKGARLASLCAKNPYWNILSHRATSMLLDNNNTTSAKEIISHLSHNKNDKIKHSKKPLVQMSSIA</sequence>
<keyword evidence="3" id="KW-1185">Reference proteome</keyword>
<feature type="region of interest" description="Disordered" evidence="1">
    <location>
        <begin position="169"/>
        <end position="228"/>
    </location>
</feature>
<evidence type="ECO:0000313" key="3">
    <source>
        <dbReference type="Proteomes" id="UP000193560"/>
    </source>
</evidence>
<dbReference type="AlphaFoldDB" id="A0A1X2IY00"/>
<gene>
    <name evidence="2" type="ORF">BCR42DRAFT_134177</name>
</gene>
<name>A0A1X2IY00_9FUNG</name>
<comment type="caution">
    <text evidence="2">The sequence shown here is derived from an EMBL/GenBank/DDBJ whole genome shotgun (WGS) entry which is preliminary data.</text>
</comment>
<accession>A0A1X2IY00</accession>
<dbReference type="EMBL" id="MCGE01000003">
    <property type="protein sequence ID" value="ORZ23351.1"/>
    <property type="molecule type" value="Genomic_DNA"/>
</dbReference>
<feature type="region of interest" description="Disordered" evidence="1">
    <location>
        <begin position="1"/>
        <end position="100"/>
    </location>
</feature>
<evidence type="ECO:0000313" key="2">
    <source>
        <dbReference type="EMBL" id="ORZ23351.1"/>
    </source>
</evidence>
<feature type="compositionally biased region" description="Polar residues" evidence="1">
    <location>
        <begin position="178"/>
        <end position="190"/>
    </location>
</feature>
<dbReference type="Proteomes" id="UP000193560">
    <property type="component" value="Unassembled WGS sequence"/>
</dbReference>
<organism evidence="2 3">
    <name type="scientific">Absidia repens</name>
    <dbReference type="NCBI Taxonomy" id="90262"/>
    <lineage>
        <taxon>Eukaryota</taxon>
        <taxon>Fungi</taxon>
        <taxon>Fungi incertae sedis</taxon>
        <taxon>Mucoromycota</taxon>
        <taxon>Mucoromycotina</taxon>
        <taxon>Mucoromycetes</taxon>
        <taxon>Mucorales</taxon>
        <taxon>Cunninghamellaceae</taxon>
        <taxon>Absidia</taxon>
    </lineage>
</organism>
<proteinExistence type="predicted"/>
<evidence type="ECO:0000256" key="1">
    <source>
        <dbReference type="SAM" id="MobiDB-lite"/>
    </source>
</evidence>
<protein>
    <submittedName>
        <fullName evidence="2">Uncharacterized protein</fullName>
    </submittedName>
</protein>